<comment type="similarity">
    <text evidence="2">Belongs to the TlyA family.</text>
</comment>
<dbReference type="PROSITE" id="PS50889">
    <property type="entry name" value="S4"/>
    <property type="match status" value="1"/>
</dbReference>
<dbReference type="PANTHER" id="PTHR32319">
    <property type="entry name" value="BACTERIAL HEMOLYSIN-LIKE PROTEIN"/>
    <property type="match status" value="1"/>
</dbReference>
<dbReference type="Pfam" id="PF01728">
    <property type="entry name" value="FtsJ"/>
    <property type="match status" value="1"/>
</dbReference>
<proteinExistence type="inferred from homology"/>
<dbReference type="PIRSF" id="PIRSF005578">
    <property type="entry name" value="TlyA"/>
    <property type="match status" value="1"/>
</dbReference>
<keyword evidence="6" id="KW-1185">Reference proteome</keyword>
<dbReference type="SUPFAM" id="SSF55174">
    <property type="entry name" value="Alpha-L RNA-binding motif"/>
    <property type="match status" value="1"/>
</dbReference>
<accession>A0ABS4BDW3</accession>
<gene>
    <name evidence="5" type="ORF">J6595_04995</name>
</gene>
<evidence type="ECO:0000256" key="1">
    <source>
        <dbReference type="ARBA" id="ARBA00022884"/>
    </source>
</evidence>
<organism evidence="5 6">
    <name type="scientific">Jiella mangrovi</name>
    <dbReference type="NCBI Taxonomy" id="2821407"/>
    <lineage>
        <taxon>Bacteria</taxon>
        <taxon>Pseudomonadati</taxon>
        <taxon>Pseudomonadota</taxon>
        <taxon>Alphaproteobacteria</taxon>
        <taxon>Hyphomicrobiales</taxon>
        <taxon>Aurantimonadaceae</taxon>
        <taxon>Jiella</taxon>
    </lineage>
</organism>
<dbReference type="SMART" id="SM00363">
    <property type="entry name" value="S4"/>
    <property type="match status" value="1"/>
</dbReference>
<dbReference type="RefSeq" id="WP_209593328.1">
    <property type="nucleotide sequence ID" value="NZ_JAGJCF010000002.1"/>
</dbReference>
<dbReference type="InterPro" id="IPR002942">
    <property type="entry name" value="S4_RNA-bd"/>
</dbReference>
<dbReference type="GO" id="GO:0032259">
    <property type="term" value="P:methylation"/>
    <property type="evidence" value="ECO:0007669"/>
    <property type="project" value="UniProtKB-KW"/>
</dbReference>
<dbReference type="InterPro" id="IPR002877">
    <property type="entry name" value="RNA_MeTrfase_FtsJ_dom"/>
</dbReference>
<comment type="caution">
    <text evidence="5">The sequence shown here is derived from an EMBL/GenBank/DDBJ whole genome shotgun (WGS) entry which is preliminary data.</text>
</comment>
<sequence length="253" mass="26896">MSDPFVKRMRLDACLVDRGLSTTRSRARDAILRGHVRVDGRVETKASLGVATNAVVTIDDPAQHYVSRAALKLKAGLDRFGVVANGRTALDVGASTGGFTQVLVENGAAHVVAIDVGHGQMHPTLVGHPKITVVEGLNARDLTRDDLAGHAITLVVCDVSFISLTLALPPALALAEHGAEGVFLIKPQFEAGREAIGKGGLLRDPREADMVCETLREWLDQQPGWQAAGLIESPIAGGDGNREFLLFGRKAVF</sequence>
<dbReference type="InterPro" id="IPR047048">
    <property type="entry name" value="TlyA"/>
</dbReference>
<dbReference type="InterPro" id="IPR029063">
    <property type="entry name" value="SAM-dependent_MTases_sf"/>
</dbReference>
<dbReference type="InterPro" id="IPR004538">
    <property type="entry name" value="Hemolysin_A/TlyA"/>
</dbReference>
<dbReference type="CDD" id="cd00165">
    <property type="entry name" value="S4"/>
    <property type="match status" value="1"/>
</dbReference>
<dbReference type="InterPro" id="IPR036986">
    <property type="entry name" value="S4_RNA-bd_sf"/>
</dbReference>
<dbReference type="EMBL" id="JAGJCF010000002">
    <property type="protein sequence ID" value="MBP0614934.1"/>
    <property type="molecule type" value="Genomic_DNA"/>
</dbReference>
<evidence type="ECO:0000313" key="6">
    <source>
        <dbReference type="Proteomes" id="UP000678276"/>
    </source>
</evidence>
<dbReference type="Proteomes" id="UP000678276">
    <property type="component" value="Unassembled WGS sequence"/>
</dbReference>
<evidence type="ECO:0000259" key="4">
    <source>
        <dbReference type="SMART" id="SM00363"/>
    </source>
</evidence>
<name>A0ABS4BDW3_9HYPH</name>
<keyword evidence="5" id="KW-0808">Transferase</keyword>
<evidence type="ECO:0000313" key="5">
    <source>
        <dbReference type="EMBL" id="MBP0614934.1"/>
    </source>
</evidence>
<reference evidence="5 6" key="1">
    <citation type="submission" date="2021-04" db="EMBL/GenBank/DDBJ databases">
        <title>Whole genome sequence of Jiella sp. KSK16Y-1.</title>
        <authorList>
            <person name="Tuo L."/>
        </authorList>
    </citation>
    <scope>NUCLEOTIDE SEQUENCE [LARGE SCALE GENOMIC DNA]</scope>
    <source>
        <strain evidence="5 6">KSK16Y-1</strain>
    </source>
</reference>
<dbReference type="Pfam" id="PF01479">
    <property type="entry name" value="S4"/>
    <property type="match status" value="1"/>
</dbReference>
<dbReference type="SUPFAM" id="SSF53335">
    <property type="entry name" value="S-adenosyl-L-methionine-dependent methyltransferases"/>
    <property type="match status" value="1"/>
</dbReference>
<dbReference type="GO" id="GO:0008168">
    <property type="term" value="F:methyltransferase activity"/>
    <property type="evidence" value="ECO:0007669"/>
    <property type="project" value="UniProtKB-KW"/>
</dbReference>
<protein>
    <submittedName>
        <fullName evidence="5">TlyA family RNA methyltransferase</fullName>
    </submittedName>
</protein>
<evidence type="ECO:0000256" key="3">
    <source>
        <dbReference type="PROSITE-ProRule" id="PRU00182"/>
    </source>
</evidence>
<dbReference type="CDD" id="cd02440">
    <property type="entry name" value="AdoMet_MTases"/>
    <property type="match status" value="1"/>
</dbReference>
<keyword evidence="5" id="KW-0489">Methyltransferase</keyword>
<feature type="domain" description="RNA-binding S4" evidence="4">
    <location>
        <begin position="9"/>
        <end position="74"/>
    </location>
</feature>
<evidence type="ECO:0000256" key="2">
    <source>
        <dbReference type="ARBA" id="ARBA00029460"/>
    </source>
</evidence>
<dbReference type="PANTHER" id="PTHR32319:SF0">
    <property type="entry name" value="BACTERIAL HEMOLYSIN-LIKE PROTEIN"/>
    <property type="match status" value="1"/>
</dbReference>
<dbReference type="Gene3D" id="3.40.50.150">
    <property type="entry name" value="Vaccinia Virus protein VP39"/>
    <property type="match status" value="1"/>
</dbReference>
<dbReference type="Gene3D" id="3.10.290.10">
    <property type="entry name" value="RNA-binding S4 domain"/>
    <property type="match status" value="1"/>
</dbReference>
<keyword evidence="1 3" id="KW-0694">RNA-binding</keyword>